<dbReference type="HAMAP" id="MF_00102">
    <property type="entry name" value="DapB"/>
    <property type="match status" value="1"/>
</dbReference>
<evidence type="ECO:0000256" key="1">
    <source>
        <dbReference type="ARBA" id="ARBA00006642"/>
    </source>
</evidence>
<dbReference type="GO" id="GO:0016726">
    <property type="term" value="F:oxidoreductase activity, acting on CH or CH2 groups, NAD or NADP as acceptor"/>
    <property type="evidence" value="ECO:0007669"/>
    <property type="project" value="UniProtKB-UniRule"/>
</dbReference>
<evidence type="ECO:0000313" key="17">
    <source>
        <dbReference type="Proteomes" id="UP000007307"/>
    </source>
</evidence>
<dbReference type="SUPFAM" id="SSF55347">
    <property type="entry name" value="Glyceraldehyde-3-phosphate dehydrogenase-like, C-terminal domain"/>
    <property type="match status" value="1"/>
</dbReference>
<keyword evidence="3 13" id="KW-0028">Amino-acid biosynthesis</keyword>
<dbReference type="CDD" id="cd02274">
    <property type="entry name" value="DHDPR_N"/>
    <property type="match status" value="1"/>
</dbReference>
<feature type="binding site" evidence="13">
    <location>
        <position position="92"/>
    </location>
    <ligand>
        <name>NADP(+)</name>
        <dbReference type="ChEBI" id="CHEBI:58349"/>
    </ligand>
</feature>
<evidence type="ECO:0000256" key="12">
    <source>
        <dbReference type="ARBA" id="ARBA00049396"/>
    </source>
</evidence>
<feature type="binding site" evidence="13">
    <location>
        <begin position="216"/>
        <end position="217"/>
    </location>
    <ligand>
        <name>(S)-2,3,4,5-tetrahydrodipicolinate</name>
        <dbReference type="ChEBI" id="CHEBI:16845"/>
    </ligand>
</feature>
<evidence type="ECO:0000256" key="2">
    <source>
        <dbReference type="ARBA" id="ARBA00022490"/>
    </source>
</evidence>
<dbReference type="STRING" id="320483.AMF_656"/>
<dbReference type="PROSITE" id="PS01298">
    <property type="entry name" value="DAPB"/>
    <property type="match status" value="1"/>
</dbReference>
<dbReference type="Gene3D" id="3.40.50.720">
    <property type="entry name" value="NAD(P)-binding Rossmann-like Domain"/>
    <property type="match status" value="1"/>
</dbReference>
<comment type="function">
    <text evidence="13">Catalyzes the conversion of 4-hydroxy-tetrahydrodipicolinate (HTPA) to tetrahydrodipicolinate.</text>
</comment>
<comment type="catalytic activity">
    <reaction evidence="11 13">
        <text>(S)-2,3,4,5-tetrahydrodipicolinate + NADP(+) + H2O = (2S,4S)-4-hydroxy-2,3,4,5-tetrahydrodipicolinate + NADPH + H(+)</text>
        <dbReference type="Rhea" id="RHEA:35331"/>
        <dbReference type="ChEBI" id="CHEBI:15377"/>
        <dbReference type="ChEBI" id="CHEBI:15378"/>
        <dbReference type="ChEBI" id="CHEBI:16845"/>
        <dbReference type="ChEBI" id="CHEBI:57783"/>
        <dbReference type="ChEBI" id="CHEBI:58349"/>
        <dbReference type="ChEBI" id="CHEBI:67139"/>
        <dbReference type="EC" id="1.17.1.8"/>
    </reaction>
</comment>
<dbReference type="GO" id="GO:0019877">
    <property type="term" value="P:diaminopimelate biosynthetic process"/>
    <property type="evidence" value="ECO:0007669"/>
    <property type="project" value="UniProtKB-UniRule"/>
</dbReference>
<comment type="similarity">
    <text evidence="1 13">Belongs to the DapB family.</text>
</comment>
<dbReference type="PIRSF" id="PIRSF000161">
    <property type="entry name" value="DHPR"/>
    <property type="match status" value="1"/>
</dbReference>
<dbReference type="EC" id="1.17.1.8" evidence="10 13"/>
<keyword evidence="7 13" id="KW-0520">NAD</keyword>
<dbReference type="GO" id="GO:0005737">
    <property type="term" value="C:cytoplasm"/>
    <property type="evidence" value="ECO:0007669"/>
    <property type="project" value="UniProtKB-SubCell"/>
</dbReference>
<dbReference type="Proteomes" id="UP000007307">
    <property type="component" value="Chromosome"/>
</dbReference>
<keyword evidence="2 13" id="KW-0963">Cytoplasm</keyword>
<comment type="subcellular location">
    <subcellularLocation>
        <location evidence="13">Cytoplasm</location>
    </subcellularLocation>
</comment>
<dbReference type="PANTHER" id="PTHR20836:SF0">
    <property type="entry name" value="4-HYDROXY-TETRAHYDRODIPICOLINATE REDUCTASE 1, CHLOROPLASTIC-RELATED"/>
    <property type="match status" value="1"/>
</dbReference>
<evidence type="ECO:0000259" key="14">
    <source>
        <dbReference type="Pfam" id="PF01113"/>
    </source>
</evidence>
<evidence type="ECO:0000256" key="3">
    <source>
        <dbReference type="ARBA" id="ARBA00022605"/>
    </source>
</evidence>
<accession>B9KJ33</accession>
<dbReference type="EMBL" id="CP001079">
    <property type="protein sequence ID" value="ACM49495.1"/>
    <property type="molecule type" value="Genomic_DNA"/>
</dbReference>
<comment type="catalytic activity">
    <reaction evidence="12 13">
        <text>(S)-2,3,4,5-tetrahydrodipicolinate + NAD(+) + H2O = (2S,4S)-4-hydroxy-2,3,4,5-tetrahydrodipicolinate + NADH + H(+)</text>
        <dbReference type="Rhea" id="RHEA:35323"/>
        <dbReference type="ChEBI" id="CHEBI:15377"/>
        <dbReference type="ChEBI" id="CHEBI:15378"/>
        <dbReference type="ChEBI" id="CHEBI:16845"/>
        <dbReference type="ChEBI" id="CHEBI:57540"/>
        <dbReference type="ChEBI" id="CHEBI:57945"/>
        <dbReference type="ChEBI" id="CHEBI:67139"/>
        <dbReference type="EC" id="1.17.1.8"/>
    </reaction>
</comment>
<evidence type="ECO:0000256" key="9">
    <source>
        <dbReference type="ARBA" id="ARBA00037922"/>
    </source>
</evidence>
<dbReference type="NCBIfam" id="TIGR00036">
    <property type="entry name" value="dapB"/>
    <property type="match status" value="1"/>
</dbReference>
<dbReference type="HOGENOM" id="CLU_047479_2_2_5"/>
<dbReference type="GO" id="GO:0008839">
    <property type="term" value="F:4-hydroxy-tetrahydrodipicolinate reductase"/>
    <property type="evidence" value="ECO:0007669"/>
    <property type="project" value="UniProtKB-UniRule"/>
</dbReference>
<keyword evidence="17" id="KW-1185">Reference proteome</keyword>
<dbReference type="GO" id="GO:0051287">
    <property type="term" value="F:NAD binding"/>
    <property type="evidence" value="ECO:0007669"/>
    <property type="project" value="UniProtKB-UniRule"/>
</dbReference>
<dbReference type="Gene3D" id="3.30.360.10">
    <property type="entry name" value="Dihydrodipicolinate Reductase, domain 2"/>
    <property type="match status" value="1"/>
</dbReference>
<dbReference type="InterPro" id="IPR000846">
    <property type="entry name" value="DapB_N"/>
</dbReference>
<keyword evidence="5 13" id="KW-0220">Diaminopimelate biosynthesis</keyword>
<gene>
    <name evidence="13 16" type="primary">dapB</name>
    <name evidence="16" type="ordered locus">AMF_656</name>
</gene>
<dbReference type="InterPro" id="IPR022664">
    <property type="entry name" value="DapB_N_CS"/>
</dbReference>
<keyword evidence="8 13" id="KW-0457">Lysine biosynthesis</keyword>
<comment type="subunit">
    <text evidence="13">Homotetramer.</text>
</comment>
<dbReference type="InterPro" id="IPR023940">
    <property type="entry name" value="DHDPR_bac"/>
</dbReference>
<dbReference type="GO" id="GO:0050661">
    <property type="term" value="F:NADP binding"/>
    <property type="evidence" value="ECO:0007669"/>
    <property type="project" value="UniProtKB-UniRule"/>
</dbReference>
<feature type="binding site" evidence="13">
    <location>
        <begin position="64"/>
        <end position="69"/>
    </location>
    <ligand>
        <name>NAD(+)</name>
        <dbReference type="ChEBI" id="CHEBI:57540"/>
    </ligand>
</feature>
<feature type="active site" description="Proton donor/acceptor" evidence="13">
    <location>
        <position position="206"/>
    </location>
</feature>
<sequence length="314" mass="33455">MRTVCRSGSCHKKKRCACPVSVGRYHTPPPAAACLCCRVLRRVVVQKASARGLRSLAMKIGIVGCLGRMGRIIVQEVVGTGGVELSGGVVRRGNGLVGEDMGAVLGCGHGAKITDSKEFLFDCSDVVIDFSSPECMLECVGIASEKRVPLVSGTTGVDERDFRTHAEKVPLLWSCNMSLGVTLLLELVKMAAAGFRGYDVEIRELHHRAKKDAPSGTSLMLGKAVAQGMGVELESQQHTFGFGCRRSGAVGFSVARGGGVIGDHAVMFLGDDEIVELQHRAIDRRVFARGAIKAACWLVGKPAGLYTMLDVLRA</sequence>
<evidence type="ECO:0000256" key="10">
    <source>
        <dbReference type="ARBA" id="ARBA00038983"/>
    </source>
</evidence>
<dbReference type="Pfam" id="PF05173">
    <property type="entry name" value="DapB_C"/>
    <property type="match status" value="1"/>
</dbReference>
<dbReference type="Pfam" id="PF01113">
    <property type="entry name" value="DapB_N"/>
    <property type="match status" value="1"/>
</dbReference>
<dbReference type="eggNOG" id="COG0289">
    <property type="taxonomic scope" value="Bacteria"/>
</dbReference>
<evidence type="ECO:0000256" key="8">
    <source>
        <dbReference type="ARBA" id="ARBA00023154"/>
    </source>
</evidence>
<proteinExistence type="inferred from homology"/>
<feature type="domain" description="Dihydrodipicolinate reductase N-terminal" evidence="14">
    <location>
        <begin position="58"/>
        <end position="177"/>
    </location>
</feature>
<evidence type="ECO:0000313" key="16">
    <source>
        <dbReference type="EMBL" id="ACM49495.1"/>
    </source>
</evidence>
<organism evidence="16 17">
    <name type="scientific">Anaplasma marginale (strain Florida)</name>
    <dbReference type="NCBI Taxonomy" id="320483"/>
    <lineage>
        <taxon>Bacteria</taxon>
        <taxon>Pseudomonadati</taxon>
        <taxon>Pseudomonadota</taxon>
        <taxon>Alphaproteobacteria</taxon>
        <taxon>Rickettsiales</taxon>
        <taxon>Anaplasmataceae</taxon>
        <taxon>Anaplasma</taxon>
    </lineage>
</organism>
<feature type="binding site" evidence="13">
    <location>
        <position position="207"/>
    </location>
    <ligand>
        <name>(S)-2,3,4,5-tetrahydrodipicolinate</name>
        <dbReference type="ChEBI" id="CHEBI:16845"/>
    </ligand>
</feature>
<dbReference type="GO" id="GO:0009089">
    <property type="term" value="P:lysine biosynthetic process via diaminopimelate"/>
    <property type="evidence" value="ECO:0007669"/>
    <property type="project" value="UniProtKB-UniRule"/>
</dbReference>
<comment type="pathway">
    <text evidence="9 13">Amino-acid biosynthesis; L-lysine biosynthesis via DAP pathway; (S)-tetrahydrodipicolinate from L-aspartate: step 4/4.</text>
</comment>
<name>B9KJ33_ANAMF</name>
<evidence type="ECO:0000256" key="5">
    <source>
        <dbReference type="ARBA" id="ARBA00022915"/>
    </source>
</evidence>
<comment type="caution">
    <text evidence="13">Was originally thought to be a dihydrodipicolinate reductase (DHDPR), catalyzing the conversion of dihydrodipicolinate to tetrahydrodipicolinate. However, it was shown in E.coli that the substrate of the enzymatic reaction is not dihydrodipicolinate (DHDP) but in fact (2S,4S)-4-hydroxy-2,3,4,5-tetrahydrodipicolinic acid (HTPA), the product released by the DapA-catalyzed reaction.</text>
</comment>
<feature type="active site" description="Proton donor" evidence="13">
    <location>
        <position position="210"/>
    </location>
</feature>
<evidence type="ECO:0000256" key="4">
    <source>
        <dbReference type="ARBA" id="ARBA00022857"/>
    </source>
</evidence>
<dbReference type="KEGG" id="amf:AMF_656"/>
<feature type="binding site" evidence="13">
    <location>
        <begin position="174"/>
        <end position="177"/>
    </location>
    <ligand>
        <name>NAD(+)</name>
        <dbReference type="ChEBI" id="CHEBI:57540"/>
    </ligand>
</feature>
<dbReference type="AlphaFoldDB" id="B9KJ33"/>
<dbReference type="InterPro" id="IPR022663">
    <property type="entry name" value="DapB_C"/>
</dbReference>
<reference evidence="16 17" key="1">
    <citation type="journal article" date="2009" name="BMC Genomics">
        <title>Conservation in the face of diversity: multistrain analysis of an intracellular bacterium.</title>
        <authorList>
            <person name="Dark M.J."/>
            <person name="Herndon D.R."/>
            <person name="Kappmeyer L.S."/>
            <person name="Gonzales M.P."/>
            <person name="Nordeen E."/>
            <person name="Palmer G.H."/>
            <person name="Knowles D.P. Jr."/>
            <person name="Brayton K.A."/>
        </authorList>
    </citation>
    <scope>NUCLEOTIDE SEQUENCE [LARGE SCALE GENOMIC DNA]</scope>
    <source>
        <strain evidence="16 17">Florida</strain>
    </source>
</reference>
<feature type="domain" description="Dihydrodipicolinate reductase C-terminal" evidence="15">
    <location>
        <begin position="180"/>
        <end position="312"/>
    </location>
</feature>
<comment type="caution">
    <text evidence="13">Lacks conserved residue(s) required for the propagation of feature annotation.</text>
</comment>
<evidence type="ECO:0000256" key="6">
    <source>
        <dbReference type="ARBA" id="ARBA00023002"/>
    </source>
</evidence>
<dbReference type="UniPathway" id="UPA00034">
    <property type="reaction ID" value="UER00018"/>
</dbReference>
<keyword evidence="6 13" id="KW-0560">Oxidoreductase</keyword>
<feature type="binding site" evidence="13">
    <location>
        <begin position="153"/>
        <end position="155"/>
    </location>
    <ligand>
        <name>NAD(+)</name>
        <dbReference type="ChEBI" id="CHEBI:57540"/>
    </ligand>
</feature>
<dbReference type="SUPFAM" id="SSF51735">
    <property type="entry name" value="NAD(P)-binding Rossmann-fold domains"/>
    <property type="match status" value="1"/>
</dbReference>
<evidence type="ECO:0000256" key="11">
    <source>
        <dbReference type="ARBA" id="ARBA00049080"/>
    </source>
</evidence>
<evidence type="ECO:0000256" key="7">
    <source>
        <dbReference type="ARBA" id="ARBA00023027"/>
    </source>
</evidence>
<protein>
    <recommendedName>
        <fullName evidence="10 13">4-hydroxy-tetrahydrodipicolinate reductase</fullName>
        <shortName evidence="13">HTPA reductase</shortName>
        <ecNumber evidence="10 13">1.17.1.8</ecNumber>
    </recommendedName>
</protein>
<dbReference type="InterPro" id="IPR036291">
    <property type="entry name" value="NAD(P)-bd_dom_sf"/>
</dbReference>
<evidence type="ECO:0000259" key="15">
    <source>
        <dbReference type="Pfam" id="PF05173"/>
    </source>
</evidence>
<keyword evidence="4 13" id="KW-0521">NADP</keyword>
<dbReference type="PANTHER" id="PTHR20836">
    <property type="entry name" value="DIHYDRODIPICOLINATE REDUCTASE"/>
    <property type="match status" value="1"/>
</dbReference>
<evidence type="ECO:0000256" key="13">
    <source>
        <dbReference type="HAMAP-Rule" id="MF_00102"/>
    </source>
</evidence>